<dbReference type="Pfam" id="PF08281">
    <property type="entry name" value="Sigma70_r4_2"/>
    <property type="match status" value="1"/>
</dbReference>
<dbReference type="AlphaFoldDB" id="A0A841CYN2"/>
<evidence type="ECO:0000313" key="9">
    <source>
        <dbReference type="Proteomes" id="UP000547510"/>
    </source>
</evidence>
<comment type="caution">
    <text evidence="8">The sequence shown here is derived from an EMBL/GenBank/DDBJ whole genome shotgun (WGS) entry which is preliminary data.</text>
</comment>
<dbReference type="PANTHER" id="PTHR43133">
    <property type="entry name" value="RNA POLYMERASE ECF-TYPE SIGMA FACTO"/>
    <property type="match status" value="1"/>
</dbReference>
<dbReference type="Pfam" id="PF04542">
    <property type="entry name" value="Sigma70_r2"/>
    <property type="match status" value="1"/>
</dbReference>
<evidence type="ECO:0000256" key="2">
    <source>
        <dbReference type="ARBA" id="ARBA00023015"/>
    </source>
</evidence>
<reference evidence="8 9" key="1">
    <citation type="submission" date="2020-08" db="EMBL/GenBank/DDBJ databases">
        <title>Genomic Encyclopedia of Type Strains, Phase III (KMG-III): the genomes of soil and plant-associated and newly described type strains.</title>
        <authorList>
            <person name="Whitman W."/>
        </authorList>
    </citation>
    <scope>NUCLEOTIDE SEQUENCE [LARGE SCALE GENOMIC DNA]</scope>
    <source>
        <strain evidence="8 9">CECT 8640</strain>
    </source>
</reference>
<dbReference type="SUPFAM" id="SSF88659">
    <property type="entry name" value="Sigma3 and sigma4 domains of RNA polymerase sigma factors"/>
    <property type="match status" value="1"/>
</dbReference>
<evidence type="ECO:0000256" key="1">
    <source>
        <dbReference type="ARBA" id="ARBA00010641"/>
    </source>
</evidence>
<dbReference type="InterPro" id="IPR013324">
    <property type="entry name" value="RNA_pol_sigma_r3/r4-like"/>
</dbReference>
<dbReference type="InterPro" id="IPR014284">
    <property type="entry name" value="RNA_pol_sigma-70_dom"/>
</dbReference>
<dbReference type="SUPFAM" id="SSF88946">
    <property type="entry name" value="Sigma2 domain of RNA polymerase sigma factors"/>
    <property type="match status" value="1"/>
</dbReference>
<evidence type="ECO:0000259" key="6">
    <source>
        <dbReference type="Pfam" id="PF04542"/>
    </source>
</evidence>
<dbReference type="Gene3D" id="1.10.10.10">
    <property type="entry name" value="Winged helix-like DNA-binding domain superfamily/Winged helix DNA-binding domain"/>
    <property type="match status" value="1"/>
</dbReference>
<dbReference type="GO" id="GO:0003677">
    <property type="term" value="F:DNA binding"/>
    <property type="evidence" value="ECO:0007669"/>
    <property type="project" value="UniProtKB-KW"/>
</dbReference>
<feature type="domain" description="RNA polymerase sigma-70 region 2" evidence="6">
    <location>
        <begin position="20"/>
        <end position="87"/>
    </location>
</feature>
<keyword evidence="2" id="KW-0805">Transcription regulation</keyword>
<feature type="domain" description="RNA polymerase sigma factor 70 region 4 type 2" evidence="7">
    <location>
        <begin position="110"/>
        <end position="161"/>
    </location>
</feature>
<comment type="similarity">
    <text evidence="1">Belongs to the sigma-70 factor family. ECF subfamily.</text>
</comment>
<dbReference type="InterPro" id="IPR013249">
    <property type="entry name" value="RNA_pol_sigma70_r4_t2"/>
</dbReference>
<dbReference type="CDD" id="cd06171">
    <property type="entry name" value="Sigma70_r4"/>
    <property type="match status" value="1"/>
</dbReference>
<keyword evidence="4" id="KW-0238">DNA-binding</keyword>
<proteinExistence type="inferred from homology"/>
<dbReference type="InterPro" id="IPR036388">
    <property type="entry name" value="WH-like_DNA-bd_sf"/>
</dbReference>
<dbReference type="InterPro" id="IPR039425">
    <property type="entry name" value="RNA_pol_sigma-70-like"/>
</dbReference>
<gene>
    <name evidence="8" type="ORF">FHS29_007060</name>
</gene>
<keyword evidence="3" id="KW-0731">Sigma factor</keyword>
<dbReference type="GO" id="GO:0016987">
    <property type="term" value="F:sigma factor activity"/>
    <property type="evidence" value="ECO:0007669"/>
    <property type="project" value="UniProtKB-KW"/>
</dbReference>
<name>A0A841CYN2_9PSEU</name>
<dbReference type="InterPro" id="IPR013325">
    <property type="entry name" value="RNA_pol_sigma_r2"/>
</dbReference>
<evidence type="ECO:0000313" key="8">
    <source>
        <dbReference type="EMBL" id="MBB5960436.1"/>
    </source>
</evidence>
<sequence>MGITGRRFDLGAEQGIREAYAAHGGELYRYALRSLRDDGAAQDVVQEVFLRAWKSARKYDPRLASLRVWLFAIARNAIIDHVRRDRRPDPVATMPAVDAGFADEALDRWLVEEALSRLSADHRAALVETYLRGRSYREVAAELGIPQATLRSRVYFGLRALRLAMDEMGVRP</sequence>
<evidence type="ECO:0000256" key="3">
    <source>
        <dbReference type="ARBA" id="ARBA00023082"/>
    </source>
</evidence>
<dbReference type="NCBIfam" id="TIGR02937">
    <property type="entry name" value="sigma70-ECF"/>
    <property type="match status" value="1"/>
</dbReference>
<organism evidence="8 9">
    <name type="scientific">Saccharothrix tamanrassetensis</name>
    <dbReference type="NCBI Taxonomy" id="1051531"/>
    <lineage>
        <taxon>Bacteria</taxon>
        <taxon>Bacillati</taxon>
        <taxon>Actinomycetota</taxon>
        <taxon>Actinomycetes</taxon>
        <taxon>Pseudonocardiales</taxon>
        <taxon>Pseudonocardiaceae</taxon>
        <taxon>Saccharothrix</taxon>
    </lineage>
</organism>
<dbReference type="GO" id="GO:0006352">
    <property type="term" value="P:DNA-templated transcription initiation"/>
    <property type="evidence" value="ECO:0007669"/>
    <property type="project" value="InterPro"/>
</dbReference>
<dbReference type="InterPro" id="IPR007627">
    <property type="entry name" value="RNA_pol_sigma70_r2"/>
</dbReference>
<protein>
    <submittedName>
        <fullName evidence="8">RNA polymerase sigma-70 factor (ECF subfamily)</fullName>
    </submittedName>
</protein>
<dbReference type="PANTHER" id="PTHR43133:SF52">
    <property type="entry name" value="ECF RNA POLYMERASE SIGMA FACTOR SIGL"/>
    <property type="match status" value="1"/>
</dbReference>
<accession>A0A841CYN2</accession>
<dbReference type="RefSeq" id="WP_184698642.1">
    <property type="nucleotide sequence ID" value="NZ_JACHJN010000016.1"/>
</dbReference>
<evidence type="ECO:0000256" key="4">
    <source>
        <dbReference type="ARBA" id="ARBA00023125"/>
    </source>
</evidence>
<evidence type="ECO:0000256" key="5">
    <source>
        <dbReference type="ARBA" id="ARBA00023163"/>
    </source>
</evidence>
<keyword evidence="9" id="KW-1185">Reference proteome</keyword>
<dbReference type="Proteomes" id="UP000547510">
    <property type="component" value="Unassembled WGS sequence"/>
</dbReference>
<keyword evidence="5" id="KW-0804">Transcription</keyword>
<dbReference type="Gene3D" id="1.10.1740.10">
    <property type="match status" value="1"/>
</dbReference>
<dbReference type="EMBL" id="JACHJN010000016">
    <property type="protein sequence ID" value="MBB5960436.1"/>
    <property type="molecule type" value="Genomic_DNA"/>
</dbReference>
<evidence type="ECO:0000259" key="7">
    <source>
        <dbReference type="Pfam" id="PF08281"/>
    </source>
</evidence>